<dbReference type="InterPro" id="IPR036870">
    <property type="entry name" value="Ribosomal_bS18_sf"/>
</dbReference>
<evidence type="ECO:0000256" key="2">
    <source>
        <dbReference type="ARBA" id="ARBA00022980"/>
    </source>
</evidence>
<comment type="similarity">
    <text evidence="1">Belongs to the bacterial ribosomal protein bS18 family.</text>
</comment>
<proteinExistence type="inferred from homology"/>
<protein>
    <recommendedName>
        <fullName evidence="5">30S ribosomal protein S18</fullName>
    </recommendedName>
</protein>
<reference evidence="4" key="1">
    <citation type="submission" date="2018-05" db="EMBL/GenBank/DDBJ databases">
        <authorList>
            <person name="Lanie J.A."/>
            <person name="Ng W.-L."/>
            <person name="Kazmierczak K.M."/>
            <person name="Andrzejewski T.M."/>
            <person name="Davidsen T.M."/>
            <person name="Wayne K.J."/>
            <person name="Tettelin H."/>
            <person name="Glass J.I."/>
            <person name="Rusch D."/>
            <person name="Podicherti R."/>
            <person name="Tsui H.-C.T."/>
            <person name="Winkler M.E."/>
        </authorList>
    </citation>
    <scope>NUCLEOTIDE SEQUENCE</scope>
</reference>
<organism evidence="4">
    <name type="scientific">marine metagenome</name>
    <dbReference type="NCBI Taxonomy" id="408172"/>
    <lineage>
        <taxon>unclassified sequences</taxon>
        <taxon>metagenomes</taxon>
        <taxon>ecological metagenomes</taxon>
    </lineage>
</organism>
<dbReference type="PRINTS" id="PR00974">
    <property type="entry name" value="RIBOSOMALS18"/>
</dbReference>
<dbReference type="NCBIfam" id="TIGR00165">
    <property type="entry name" value="S18"/>
    <property type="match status" value="1"/>
</dbReference>
<dbReference type="Gene3D" id="4.10.640.10">
    <property type="entry name" value="Ribosomal protein S18"/>
    <property type="match status" value="1"/>
</dbReference>
<dbReference type="GO" id="GO:0070181">
    <property type="term" value="F:small ribosomal subunit rRNA binding"/>
    <property type="evidence" value="ECO:0007669"/>
    <property type="project" value="TreeGrafter"/>
</dbReference>
<dbReference type="HAMAP" id="MF_00270">
    <property type="entry name" value="Ribosomal_bS18"/>
    <property type="match status" value="1"/>
</dbReference>
<evidence type="ECO:0000313" key="4">
    <source>
        <dbReference type="EMBL" id="SVC79825.1"/>
    </source>
</evidence>
<dbReference type="EMBL" id="UINC01111535">
    <property type="protein sequence ID" value="SVC79825.1"/>
    <property type="molecule type" value="Genomic_DNA"/>
</dbReference>
<dbReference type="PANTHER" id="PTHR13479:SF40">
    <property type="entry name" value="SMALL RIBOSOMAL SUBUNIT PROTEIN BS18M"/>
    <property type="match status" value="1"/>
</dbReference>
<evidence type="ECO:0008006" key="5">
    <source>
        <dbReference type="Google" id="ProtNLM"/>
    </source>
</evidence>
<sequence length="107" mass="12261">MTTRTSSYSKPNNRRPKGRFYARRKVCAFCVGDGDSKTKEKNLAVIDYKDAELLRKYVSDRDKIETKRKTGTCSKCQRSLATAIKRARFLALLSYTPNHRGSYTGTR</sequence>
<dbReference type="AlphaFoldDB" id="A0A382Q4G3"/>
<accession>A0A382Q4G3</accession>
<dbReference type="GO" id="GO:0022627">
    <property type="term" value="C:cytosolic small ribosomal subunit"/>
    <property type="evidence" value="ECO:0007669"/>
    <property type="project" value="TreeGrafter"/>
</dbReference>
<keyword evidence="3" id="KW-0687">Ribonucleoprotein</keyword>
<dbReference type="InterPro" id="IPR001648">
    <property type="entry name" value="Ribosomal_bS18"/>
</dbReference>
<dbReference type="SUPFAM" id="SSF46911">
    <property type="entry name" value="Ribosomal protein S18"/>
    <property type="match status" value="1"/>
</dbReference>
<name>A0A382Q4G3_9ZZZZ</name>
<dbReference type="GO" id="GO:0003735">
    <property type="term" value="F:structural constituent of ribosome"/>
    <property type="evidence" value="ECO:0007669"/>
    <property type="project" value="InterPro"/>
</dbReference>
<dbReference type="GO" id="GO:0006412">
    <property type="term" value="P:translation"/>
    <property type="evidence" value="ECO:0007669"/>
    <property type="project" value="InterPro"/>
</dbReference>
<evidence type="ECO:0000256" key="1">
    <source>
        <dbReference type="ARBA" id="ARBA00005589"/>
    </source>
</evidence>
<keyword evidence="2" id="KW-0689">Ribosomal protein</keyword>
<dbReference type="Pfam" id="PF01084">
    <property type="entry name" value="Ribosomal_S18"/>
    <property type="match status" value="1"/>
</dbReference>
<evidence type="ECO:0000256" key="3">
    <source>
        <dbReference type="ARBA" id="ARBA00023274"/>
    </source>
</evidence>
<dbReference type="PANTHER" id="PTHR13479">
    <property type="entry name" value="30S RIBOSOMAL PROTEIN S18"/>
    <property type="match status" value="1"/>
</dbReference>
<gene>
    <name evidence="4" type="ORF">METZ01_LOCUS332679</name>
</gene>